<proteinExistence type="predicted"/>
<gene>
    <name evidence="1" type="ORF">LCGC14_2844960</name>
</gene>
<dbReference type="EMBL" id="LAZR01054552">
    <property type="protein sequence ID" value="KKK78301.1"/>
    <property type="molecule type" value="Genomic_DNA"/>
</dbReference>
<feature type="non-terminal residue" evidence="1">
    <location>
        <position position="1"/>
    </location>
</feature>
<dbReference type="AlphaFoldDB" id="A0A0F9B152"/>
<name>A0A0F9B152_9ZZZZ</name>
<accession>A0A0F9B152</accession>
<sequence>TVQSSATQDILNRHGGWWRMVIAGDEADAVMLAGERVFEIDEGSPVIFEVRLRTSDSNVSAIWVGLTDDPVESLAIPYTVEDGTGELVTATDQVGFLLEGETDETWQAVGAQNGTGNTAEALTTGPDSADDTTITLRMELWPDDGGTVEYSINGKLVATKTNWFRSGILFCPAVACDDRGTAFNLDIDYIFCTAPRGAT</sequence>
<reference evidence="1" key="1">
    <citation type="journal article" date="2015" name="Nature">
        <title>Complex archaea that bridge the gap between prokaryotes and eukaryotes.</title>
        <authorList>
            <person name="Spang A."/>
            <person name="Saw J.H."/>
            <person name="Jorgensen S.L."/>
            <person name="Zaremba-Niedzwiedzka K."/>
            <person name="Martijn J."/>
            <person name="Lind A.E."/>
            <person name="van Eijk R."/>
            <person name="Schleper C."/>
            <person name="Guy L."/>
            <person name="Ettema T.J."/>
        </authorList>
    </citation>
    <scope>NUCLEOTIDE SEQUENCE</scope>
</reference>
<comment type="caution">
    <text evidence="1">The sequence shown here is derived from an EMBL/GenBank/DDBJ whole genome shotgun (WGS) entry which is preliminary data.</text>
</comment>
<organism evidence="1">
    <name type="scientific">marine sediment metagenome</name>
    <dbReference type="NCBI Taxonomy" id="412755"/>
    <lineage>
        <taxon>unclassified sequences</taxon>
        <taxon>metagenomes</taxon>
        <taxon>ecological metagenomes</taxon>
    </lineage>
</organism>
<evidence type="ECO:0000313" key="1">
    <source>
        <dbReference type="EMBL" id="KKK78301.1"/>
    </source>
</evidence>
<protein>
    <submittedName>
        <fullName evidence="1">Uncharacterized protein</fullName>
    </submittedName>
</protein>